<protein>
    <submittedName>
        <fullName evidence="1">Uncharacterized protein</fullName>
    </submittedName>
</protein>
<name>A0ABW1L9J6_9BACL</name>
<sequence length="96" mass="11625">MLEFFFGLIGEAFLFFFVPKSKFDKNVVKLQQEKWFSNLEKDYRYNYIIWNSRKVKRYIAKSSNITMLLNDDQEQKKFTELIKQEHIKFAIKGKGV</sequence>
<dbReference type="RefSeq" id="WP_377734787.1">
    <property type="nucleotide sequence ID" value="NZ_JBHSRI010000022.1"/>
</dbReference>
<evidence type="ECO:0000313" key="2">
    <source>
        <dbReference type="Proteomes" id="UP001596170"/>
    </source>
</evidence>
<keyword evidence="2" id="KW-1185">Reference proteome</keyword>
<accession>A0ABW1L9J6</accession>
<comment type="caution">
    <text evidence="1">The sequence shown here is derived from an EMBL/GenBank/DDBJ whole genome shotgun (WGS) entry which is preliminary data.</text>
</comment>
<gene>
    <name evidence="1" type="ORF">ACFPYN_13150</name>
</gene>
<evidence type="ECO:0000313" key="1">
    <source>
        <dbReference type="EMBL" id="MFC6040369.1"/>
    </source>
</evidence>
<dbReference type="EMBL" id="JBHSRI010000022">
    <property type="protein sequence ID" value="MFC6040369.1"/>
    <property type="molecule type" value="Genomic_DNA"/>
</dbReference>
<organism evidence="1 2">
    <name type="scientific">Paenisporosarcina macmurdoensis</name>
    <dbReference type="NCBI Taxonomy" id="212659"/>
    <lineage>
        <taxon>Bacteria</taxon>
        <taxon>Bacillati</taxon>
        <taxon>Bacillota</taxon>
        <taxon>Bacilli</taxon>
        <taxon>Bacillales</taxon>
        <taxon>Caryophanaceae</taxon>
        <taxon>Paenisporosarcina</taxon>
    </lineage>
</organism>
<dbReference type="Proteomes" id="UP001596170">
    <property type="component" value="Unassembled WGS sequence"/>
</dbReference>
<reference evidence="2" key="1">
    <citation type="journal article" date="2019" name="Int. J. Syst. Evol. Microbiol.">
        <title>The Global Catalogue of Microorganisms (GCM) 10K type strain sequencing project: providing services to taxonomists for standard genome sequencing and annotation.</title>
        <authorList>
            <consortium name="The Broad Institute Genomics Platform"/>
            <consortium name="The Broad Institute Genome Sequencing Center for Infectious Disease"/>
            <person name="Wu L."/>
            <person name="Ma J."/>
        </authorList>
    </citation>
    <scope>NUCLEOTIDE SEQUENCE [LARGE SCALE GENOMIC DNA]</scope>
    <source>
        <strain evidence="2">CCUG 54527</strain>
    </source>
</reference>
<proteinExistence type="predicted"/>